<organism evidence="2 3">
    <name type="scientific">Bartonella bovis 91-4</name>
    <dbReference type="NCBI Taxonomy" id="1094491"/>
    <lineage>
        <taxon>Bacteria</taxon>
        <taxon>Pseudomonadati</taxon>
        <taxon>Pseudomonadota</taxon>
        <taxon>Alphaproteobacteria</taxon>
        <taxon>Hyphomicrobiales</taxon>
        <taxon>Bartonellaceae</taxon>
        <taxon>Bartonella</taxon>
    </lineage>
</organism>
<name>N6UFF4_9HYPH</name>
<dbReference type="EMBL" id="AGWA01000007">
    <property type="protein sequence ID" value="ENN91259.1"/>
    <property type="molecule type" value="Genomic_DNA"/>
</dbReference>
<evidence type="ECO:0000313" key="2">
    <source>
        <dbReference type="EMBL" id="ENN91259.1"/>
    </source>
</evidence>
<evidence type="ECO:0000256" key="1">
    <source>
        <dbReference type="SAM" id="Coils"/>
    </source>
</evidence>
<protein>
    <submittedName>
        <fullName evidence="2">Uncharacterized protein</fullName>
    </submittedName>
</protein>
<evidence type="ECO:0000313" key="3">
    <source>
        <dbReference type="Proteomes" id="UP000014038"/>
    </source>
</evidence>
<feature type="coiled-coil region" evidence="1">
    <location>
        <begin position="27"/>
        <end position="54"/>
    </location>
</feature>
<proteinExistence type="predicted"/>
<dbReference type="STRING" id="1094491.BBbe_09540"/>
<sequence>METNAMHKKIQDYQQRLLKIQIDDLNSDSSNQLLNELRKEIKELAATLAAQIALKEGKDSPINTLIKNSKNKSDLASCIRKKIAHTK</sequence>
<dbReference type="OrthoDB" id="7923868at2"/>
<accession>N6UFF4</accession>
<reference evidence="2 3" key="1">
    <citation type="journal article" date="2013" name="PLoS Genet.">
        <title>A gene transfer agent and a dynamic repertoire of secretion systems hold the keys to the explosive radiation of the emerging pathogen Bartonella.</title>
        <authorList>
            <person name="Guy L."/>
            <person name="Nystedt B."/>
            <person name="Toft C."/>
            <person name="Zaremba-Niedzwiedzka K."/>
            <person name="Berglund E.C."/>
            <person name="Granberg F."/>
            <person name="Naslund K."/>
            <person name="Eriksson A.S."/>
            <person name="Andersson S.G."/>
        </authorList>
    </citation>
    <scope>NUCLEOTIDE SEQUENCE [LARGE SCALE GENOMIC DNA]</scope>
    <source>
        <strain evidence="2 3">91-4</strain>
    </source>
</reference>
<keyword evidence="3" id="KW-1185">Reference proteome</keyword>
<dbReference type="Proteomes" id="UP000014038">
    <property type="component" value="Chromosome"/>
</dbReference>
<dbReference type="PATRIC" id="fig|1094491.5.peg.1029"/>
<dbReference type="HOGENOM" id="CLU_2477034_0_0_5"/>
<gene>
    <name evidence="2" type="ORF">BBbe_09540</name>
</gene>
<dbReference type="AlphaFoldDB" id="N6UFF4"/>
<comment type="caution">
    <text evidence="2">The sequence shown here is derived from an EMBL/GenBank/DDBJ whole genome shotgun (WGS) entry which is preliminary data.</text>
</comment>
<keyword evidence="1" id="KW-0175">Coiled coil</keyword>